<name>A0ABU4HJ60_9ACTN</name>
<accession>A0ABU4HJ60</accession>
<dbReference type="EMBL" id="JAWSTH010000004">
    <property type="protein sequence ID" value="MDW5593358.1"/>
    <property type="molecule type" value="Genomic_DNA"/>
</dbReference>
<reference evidence="2" key="1">
    <citation type="submission" date="2023-07" db="EMBL/GenBank/DDBJ databases">
        <title>Conexibacter stalactiti sp. nov., isolated from stalactites in a lava cave and emended description of the genus Conexibacter.</title>
        <authorList>
            <person name="Lee S.D."/>
        </authorList>
    </citation>
    <scope>NUCLEOTIDE SEQUENCE [LARGE SCALE GENOMIC DNA]</scope>
    <source>
        <strain evidence="2">KCTC 39840</strain>
    </source>
</reference>
<evidence type="ECO:0000313" key="2">
    <source>
        <dbReference type="Proteomes" id="UP001284601"/>
    </source>
</evidence>
<comment type="caution">
    <text evidence="1">The sequence shown here is derived from an EMBL/GenBank/DDBJ whole genome shotgun (WGS) entry which is preliminary data.</text>
</comment>
<keyword evidence="2" id="KW-1185">Reference proteome</keyword>
<dbReference type="Proteomes" id="UP001284601">
    <property type="component" value="Unassembled WGS sequence"/>
</dbReference>
<evidence type="ECO:0000313" key="1">
    <source>
        <dbReference type="EMBL" id="MDW5593358.1"/>
    </source>
</evidence>
<sequence>MAGCGEEGPPPAECAQARPDDVARLLRGAPEDARFPGGTLISTCIDRAEDDAELQNLGFVFVAVADRLSARSARDPAAAFQLGFLIGAAQRGAGPTGGTQAELIQRLQQTVAFRAEQPSVRAQVLRGIAAGRRSG</sequence>
<organism evidence="1 2">
    <name type="scientific">Conexibacter stalactiti</name>
    <dbReference type="NCBI Taxonomy" id="1940611"/>
    <lineage>
        <taxon>Bacteria</taxon>
        <taxon>Bacillati</taxon>
        <taxon>Actinomycetota</taxon>
        <taxon>Thermoleophilia</taxon>
        <taxon>Solirubrobacterales</taxon>
        <taxon>Conexibacteraceae</taxon>
        <taxon>Conexibacter</taxon>
    </lineage>
</organism>
<dbReference type="RefSeq" id="WP_318595617.1">
    <property type="nucleotide sequence ID" value="NZ_JAWSTH010000004.1"/>
</dbReference>
<gene>
    <name evidence="1" type="ORF">R7226_03355</name>
</gene>
<protein>
    <submittedName>
        <fullName evidence="1">Uncharacterized protein</fullName>
    </submittedName>
</protein>
<proteinExistence type="predicted"/>